<dbReference type="Pfam" id="PF00168">
    <property type="entry name" value="C2"/>
    <property type="match status" value="2"/>
</dbReference>
<dbReference type="InterPro" id="IPR035892">
    <property type="entry name" value="C2_domain_sf"/>
</dbReference>
<feature type="domain" description="C2" evidence="2">
    <location>
        <begin position="1"/>
        <end position="103"/>
    </location>
</feature>
<feature type="domain" description="C2" evidence="2">
    <location>
        <begin position="107"/>
        <end position="235"/>
    </location>
</feature>
<dbReference type="InterPro" id="IPR037768">
    <property type="entry name" value="C2B_Copine"/>
</dbReference>
<dbReference type="PROSITE" id="PS50004">
    <property type="entry name" value="C2"/>
    <property type="match status" value="2"/>
</dbReference>
<dbReference type="SMART" id="SM00239">
    <property type="entry name" value="C2"/>
    <property type="match status" value="2"/>
</dbReference>
<evidence type="ECO:0000313" key="3">
    <source>
        <dbReference type="EMBL" id="CAJ1940148.1"/>
    </source>
</evidence>
<dbReference type="CDD" id="cd04047">
    <property type="entry name" value="C2B_Copine"/>
    <property type="match status" value="1"/>
</dbReference>
<gene>
    <name evidence="3" type="ORF">CYCCA115_LOCUS6895</name>
</gene>
<feature type="compositionally biased region" description="Polar residues" evidence="1">
    <location>
        <begin position="302"/>
        <end position="311"/>
    </location>
</feature>
<name>A0AAD2CMV6_9STRA</name>
<comment type="caution">
    <text evidence="3">The sequence shown here is derived from an EMBL/GenBank/DDBJ whole genome shotgun (WGS) entry which is preliminary data.</text>
</comment>
<evidence type="ECO:0000259" key="2">
    <source>
        <dbReference type="PROSITE" id="PS50004"/>
    </source>
</evidence>
<evidence type="ECO:0000256" key="1">
    <source>
        <dbReference type="SAM" id="MobiDB-lite"/>
    </source>
</evidence>
<dbReference type="GO" id="GO:0005886">
    <property type="term" value="C:plasma membrane"/>
    <property type="evidence" value="ECO:0007669"/>
    <property type="project" value="TreeGrafter"/>
</dbReference>
<dbReference type="SUPFAM" id="SSF49562">
    <property type="entry name" value="C2 domain (Calcium/lipid-binding domain, CaLB)"/>
    <property type="match status" value="2"/>
</dbReference>
<dbReference type="AlphaFoldDB" id="A0AAD2CMV6"/>
<dbReference type="Gene3D" id="2.60.40.150">
    <property type="entry name" value="C2 domain"/>
    <property type="match status" value="2"/>
</dbReference>
<dbReference type="EMBL" id="CAKOGP040000890">
    <property type="protein sequence ID" value="CAJ1940148.1"/>
    <property type="molecule type" value="Genomic_DNA"/>
</dbReference>
<feature type="region of interest" description="Disordered" evidence="1">
    <location>
        <begin position="286"/>
        <end position="311"/>
    </location>
</feature>
<keyword evidence="4" id="KW-1185">Reference proteome</keyword>
<dbReference type="InterPro" id="IPR045052">
    <property type="entry name" value="Copine"/>
</dbReference>
<dbReference type="PANTHER" id="PTHR10857:SF106">
    <property type="entry name" value="C2 DOMAIN-CONTAINING PROTEIN"/>
    <property type="match status" value="1"/>
</dbReference>
<dbReference type="GO" id="GO:0005544">
    <property type="term" value="F:calcium-dependent phospholipid binding"/>
    <property type="evidence" value="ECO:0007669"/>
    <property type="project" value="InterPro"/>
</dbReference>
<proteinExistence type="predicted"/>
<organism evidence="3 4">
    <name type="scientific">Cylindrotheca closterium</name>
    <dbReference type="NCBI Taxonomy" id="2856"/>
    <lineage>
        <taxon>Eukaryota</taxon>
        <taxon>Sar</taxon>
        <taxon>Stramenopiles</taxon>
        <taxon>Ochrophyta</taxon>
        <taxon>Bacillariophyta</taxon>
        <taxon>Bacillariophyceae</taxon>
        <taxon>Bacillariophycidae</taxon>
        <taxon>Bacillariales</taxon>
        <taxon>Bacillariaceae</taxon>
        <taxon>Cylindrotheca</taxon>
    </lineage>
</organism>
<dbReference type="PANTHER" id="PTHR10857">
    <property type="entry name" value="COPINE"/>
    <property type="match status" value="1"/>
</dbReference>
<evidence type="ECO:0000313" key="4">
    <source>
        <dbReference type="Proteomes" id="UP001295423"/>
    </source>
</evidence>
<reference evidence="3" key="1">
    <citation type="submission" date="2023-08" db="EMBL/GenBank/DDBJ databases">
        <authorList>
            <person name="Audoor S."/>
            <person name="Bilcke G."/>
        </authorList>
    </citation>
    <scope>NUCLEOTIDE SEQUENCE</scope>
</reference>
<sequence length="311" mass="34750">MKVEISLFATKLKNVAGFGKGTSDPYAVVTLGESNLGKTEPYKNSLNPMWTTRFVTEYTRELELTLSVDIFDEINKGKKDKPMGSATFELGDVLQSSGHIKSAPLKPGGELYVRVQELAPFDRGSLHLQIRGIQLANVEMFSKSDPFYEIQTARSLPNGSQFWQPIYRSEIIKNNLQPKWNECELSIESLCAGNHERPLQIQVFDWEKSGKHQSIGMLRTNVKKLLSACLTNGVLQLIQDNRFYGTLMCTKAEIVGEGLDPTKPPPRFKTINGVRNFNPQYAEWQQQFGSGASGGPAPAPSKQTFSYNPPR</sequence>
<accession>A0AAD2CMV6</accession>
<dbReference type="Proteomes" id="UP001295423">
    <property type="component" value="Unassembled WGS sequence"/>
</dbReference>
<dbReference type="GO" id="GO:0071277">
    <property type="term" value="P:cellular response to calcium ion"/>
    <property type="evidence" value="ECO:0007669"/>
    <property type="project" value="TreeGrafter"/>
</dbReference>
<dbReference type="InterPro" id="IPR000008">
    <property type="entry name" value="C2_dom"/>
</dbReference>
<protein>
    <recommendedName>
        <fullName evidence="2">C2 domain-containing protein</fullName>
    </recommendedName>
</protein>